<dbReference type="EMBL" id="NBYO01000002">
    <property type="protein sequence ID" value="OXT00182.1"/>
    <property type="molecule type" value="Genomic_DNA"/>
</dbReference>
<dbReference type="InterPro" id="IPR043167">
    <property type="entry name" value="LpxI_C_sf"/>
</dbReference>
<proteinExistence type="predicted"/>
<evidence type="ECO:0008006" key="5">
    <source>
        <dbReference type="Google" id="ProtNLM"/>
    </source>
</evidence>
<evidence type="ECO:0000259" key="1">
    <source>
        <dbReference type="Pfam" id="PF06230"/>
    </source>
</evidence>
<dbReference type="Pfam" id="PF17930">
    <property type="entry name" value="LpxI_N"/>
    <property type="match status" value="1"/>
</dbReference>
<evidence type="ECO:0000313" key="3">
    <source>
        <dbReference type="EMBL" id="OXT00182.1"/>
    </source>
</evidence>
<evidence type="ECO:0000313" key="4">
    <source>
        <dbReference type="Proteomes" id="UP000215405"/>
    </source>
</evidence>
<feature type="domain" description="LpxI N-terminal" evidence="2">
    <location>
        <begin position="8"/>
        <end position="138"/>
    </location>
</feature>
<accession>A0A231UWD3</accession>
<dbReference type="InterPro" id="IPR053174">
    <property type="entry name" value="LpxI"/>
</dbReference>
<dbReference type="PANTHER" id="PTHR39962">
    <property type="entry name" value="BLL4848 PROTEIN"/>
    <property type="match status" value="1"/>
</dbReference>
<reference evidence="4" key="1">
    <citation type="journal article" date="2017" name="Int. J. Syst. Evol. Microbiol.">
        <title>Notoacmeibacter marinus gen. nov., sp. nov., isolated from the gut of a limpet and proposal of Notoacmeibacteraceae fam. nov. in the order Rhizobiales of the class Alphaproteobacteria.</title>
        <authorList>
            <person name="Huang Z."/>
            <person name="Guo F."/>
            <person name="Lai Q."/>
        </authorList>
    </citation>
    <scope>NUCLEOTIDE SEQUENCE [LARGE SCALE GENOMIC DNA]</scope>
    <source>
        <strain evidence="4">XMTR2A4</strain>
    </source>
</reference>
<comment type="caution">
    <text evidence="3">The sequence shown here is derived from an EMBL/GenBank/DDBJ whole genome shotgun (WGS) entry which is preliminary data.</text>
</comment>
<dbReference type="InterPro" id="IPR010415">
    <property type="entry name" value="LpxI_C"/>
</dbReference>
<dbReference type="Gene3D" id="3.40.50.20">
    <property type="match status" value="1"/>
</dbReference>
<gene>
    <name evidence="3" type="ORF">B7H23_08340</name>
</gene>
<keyword evidence="4" id="KW-1185">Reference proteome</keyword>
<organism evidence="3 4">
    <name type="scientific">Notoacmeibacter marinus</name>
    <dbReference type="NCBI Taxonomy" id="1876515"/>
    <lineage>
        <taxon>Bacteria</taxon>
        <taxon>Pseudomonadati</taxon>
        <taxon>Pseudomonadota</taxon>
        <taxon>Alphaproteobacteria</taxon>
        <taxon>Hyphomicrobiales</taxon>
        <taxon>Notoacmeibacteraceae</taxon>
        <taxon>Notoacmeibacter</taxon>
    </lineage>
</organism>
<name>A0A231UWD3_9HYPH</name>
<feature type="domain" description="LpxI C-terminal" evidence="1">
    <location>
        <begin position="142"/>
        <end position="277"/>
    </location>
</feature>
<sequence length="284" mass="29666">MASDDDGRIGVLAGSGDLPLLLAKHLVKAGRDVVILAIDGEADRDFGAIPVFRAPIEDLRALAAILRREGVKQIVMGGGVVRRPRWQAIRLPLRLLPVLPRAVRSLVAGDDALLRTAHHALEQLGVELLPIQAVMPELITPSGPISALAPNKADKAAIVAGYRAAKELGHLDIGQAVVVFGTRAVAVEGIEGTEGLLDRVAALRDHGRIAGSRRGVLVKCAKPGQDERSDLPTIGPETVRQAVAAGLSGIAVEAGRSLILDLNGTITAADTAGLYLWGIDGGEE</sequence>
<dbReference type="Gene3D" id="3.40.140.80">
    <property type="match status" value="1"/>
</dbReference>
<dbReference type="RefSeq" id="WP_094077006.1">
    <property type="nucleotide sequence ID" value="NZ_NBYO01000002.1"/>
</dbReference>
<dbReference type="AlphaFoldDB" id="A0A231UWD3"/>
<dbReference type="PANTHER" id="PTHR39962:SF1">
    <property type="entry name" value="LPXI FAMILY PROTEIN"/>
    <property type="match status" value="1"/>
</dbReference>
<dbReference type="InterPro" id="IPR041255">
    <property type="entry name" value="LpxI_N"/>
</dbReference>
<dbReference type="Pfam" id="PF06230">
    <property type="entry name" value="LpxI_C"/>
    <property type="match status" value="1"/>
</dbReference>
<protein>
    <recommendedName>
        <fullName evidence="5">Phosphatidate cytidylyltransferase</fullName>
    </recommendedName>
</protein>
<evidence type="ECO:0000259" key="2">
    <source>
        <dbReference type="Pfam" id="PF17930"/>
    </source>
</evidence>
<dbReference type="Proteomes" id="UP000215405">
    <property type="component" value="Unassembled WGS sequence"/>
</dbReference>